<evidence type="ECO:0000313" key="4">
    <source>
        <dbReference type="Proteomes" id="UP000674318"/>
    </source>
</evidence>
<comment type="caution">
    <text evidence="3">The sequence shown here is derived from an EMBL/GenBank/DDBJ whole genome shotgun (WGS) entry which is preliminary data.</text>
</comment>
<protein>
    <recommendedName>
        <fullName evidence="2">Pseudouridine synthase RsuA/RluA-like domain-containing protein</fullName>
    </recommendedName>
</protein>
<dbReference type="PANTHER" id="PTHR21600:SF77">
    <property type="entry name" value="PSEUDOURIDYLATE SYNTHASE PROTEIN, PUTATIVE-RELATED"/>
    <property type="match status" value="1"/>
</dbReference>
<dbReference type="OrthoDB" id="418349at2759"/>
<dbReference type="Proteomes" id="UP000674318">
    <property type="component" value="Unassembled WGS sequence"/>
</dbReference>
<dbReference type="CDD" id="cd02869">
    <property type="entry name" value="PseudoU_synth_RluA_like"/>
    <property type="match status" value="1"/>
</dbReference>
<dbReference type="GO" id="GO:0003723">
    <property type="term" value="F:RNA binding"/>
    <property type="evidence" value="ECO:0007669"/>
    <property type="project" value="InterPro"/>
</dbReference>
<gene>
    <name evidence="3" type="ORF">JKF63_07219</name>
</gene>
<feature type="compositionally biased region" description="Polar residues" evidence="1">
    <location>
        <begin position="239"/>
        <end position="255"/>
    </location>
</feature>
<accession>A0A837A987</accession>
<dbReference type="InterPro" id="IPR006145">
    <property type="entry name" value="PsdUridine_synth_RsuA/RluA"/>
</dbReference>
<dbReference type="PROSITE" id="PS01129">
    <property type="entry name" value="PSI_RLU"/>
    <property type="match status" value="1"/>
</dbReference>
<organism evidence="3 4">
    <name type="scientific">Porcisia hertigi</name>
    <dbReference type="NCBI Taxonomy" id="2761500"/>
    <lineage>
        <taxon>Eukaryota</taxon>
        <taxon>Discoba</taxon>
        <taxon>Euglenozoa</taxon>
        <taxon>Kinetoplastea</taxon>
        <taxon>Metakinetoplastina</taxon>
        <taxon>Trypanosomatida</taxon>
        <taxon>Trypanosomatidae</taxon>
        <taxon>Leishmaniinae</taxon>
        <taxon>Porcisia</taxon>
    </lineage>
</organism>
<dbReference type="Gene3D" id="3.30.2350.10">
    <property type="entry name" value="Pseudouridine synthase"/>
    <property type="match status" value="1"/>
</dbReference>
<keyword evidence="4" id="KW-1185">Reference proteome</keyword>
<dbReference type="RefSeq" id="XP_067759715.1">
    <property type="nucleotide sequence ID" value="XM_067903160.1"/>
</dbReference>
<dbReference type="GeneID" id="94293237"/>
<dbReference type="EMBL" id="JAFJZO010000004">
    <property type="protein sequence ID" value="KAG5511623.1"/>
    <property type="molecule type" value="Genomic_DNA"/>
</dbReference>
<sequence>MVKESVSAAAAPRAGGSAATLADMVAKEDVDSRTTRHHIGINPSMISTANPPLPAGAAMSSTERRMLEHYATLLHNIRAAAARVATSDYRALYATEVKEALTAAAAASTSSSDSGALWVPRSVVWQDAAAASTHPEESREDATMQAERRLAAWASLWYRELEGWHSRHSKRTPDANDTFDAQQSLHHDELWDDRLDSRERVVGSREEDQSLAAQLLEGDWRAALESLLGSEENQCLHAPTTSRKPHSSPSTSPQRLSVEELFSSASVRRRHRVFWRPQPHRGSANTSSTTAPPLPRRLALAPVAPTELHLLQHPPSPGLRVLSLQTTAEGQRAESQETSAGAGVIAEPSLLLTAAAATEVAAGRATGIPPSCVVRLRRRLWLLQHLPRHLPASLVRFQESRRPSRRAGGGSCREVPSSSMPHVYLLRSHALEKLPWYTLCVLGEVLEKSKSGDSSIATVLHNARTHICTALFFSVPTDYAALHDYVHTLFLSLGSSMVAHAVATRQRQLEYSATGSDRNAIVTVMEDTFAQTAIALLQPPSPEAYAAAGLSSRPTWASSDYAASLLARSSSALMPSADTDVIDVHVVTPDMFCHLCDAVQSWRNYHLSLYCETLSQIADSNGAALRELARILRAHPLASETQKDEKEGQEEGVVVLAPESAAAIATAILLQRLDQLSRPSALFPSTGAGASPPPSPQLPQTLYFTAPHDKEHAVASYFKGIFHSSFFKRVVTTTTAAAANTNPTAVLEGAGGGQEEATQVTAVAAPGANRVEWPLRDWWVGDTCTATAPKVSARTAGGGNGSTSATPALALPPAEWEHNAAARLVGRTLRRLDRYPTRTTEAFFARSVRGDDVGSKRKSEPYNTASGATAAQSASVAGAPPLSMNFFVVNLQAAVDHWHNHRNRPILGVPPTAPNRPQEEKRPPLPADAIVLLASPPMLPHGLHAVYKPAGVTCTLHAHYPSLAYPFLTCELPWGSNRAAAAADRSDGHRAADPLSSPPSPSPPCCVPVLRQQGLVNRIDVGTSGVVLVARTAAMLHRATDAMTREHNIRKTYRALVQRWPPFSSSCGASTTPLFSASPFLSPMASAIVCAPVYAAGATAASIRCRPAALLRHGSEPQSCSQRSENVHSASRVPSTLLRPSSVSFSPSSSLTHVYQHYATLHAALQDQRHAITRYRVLEYFASVGVAYVQVELRSGRRHQIRQHFAQLGFPLVGDARYHAGVVAGHAGTTFGMQRAALHAYTVDILASADDGNQVSDKRVPERVVVQASLPADMSRALLALRQAEQTKSRRPEQPQ</sequence>
<dbReference type="InterPro" id="IPR050188">
    <property type="entry name" value="RluA_PseudoU_synthase"/>
</dbReference>
<feature type="region of interest" description="Disordered" evidence="1">
    <location>
        <begin position="274"/>
        <end position="294"/>
    </location>
</feature>
<dbReference type="SUPFAM" id="SSF55120">
    <property type="entry name" value="Pseudouridine synthase"/>
    <property type="match status" value="1"/>
</dbReference>
<reference evidence="3 4" key="1">
    <citation type="submission" date="2021-02" db="EMBL/GenBank/DDBJ databases">
        <title>Porcisia hertigi Genome sequencing and assembly.</title>
        <authorList>
            <person name="Almutairi H."/>
            <person name="Gatherer D."/>
        </authorList>
    </citation>
    <scope>NUCLEOTIDE SEQUENCE [LARGE SCALE GENOMIC DNA]</scope>
    <source>
        <strain evidence="3 4">C119</strain>
    </source>
</reference>
<dbReference type="PANTHER" id="PTHR21600">
    <property type="entry name" value="MITOCHONDRIAL RNA PSEUDOURIDINE SYNTHASE"/>
    <property type="match status" value="1"/>
</dbReference>
<dbReference type="Pfam" id="PF00849">
    <property type="entry name" value="PseudoU_synth_2"/>
    <property type="match status" value="1"/>
</dbReference>
<feature type="compositionally biased region" description="Basic and acidic residues" evidence="1">
    <location>
        <begin position="851"/>
        <end position="860"/>
    </location>
</feature>
<name>A0A837A987_9TRYP</name>
<dbReference type="InterPro" id="IPR006224">
    <property type="entry name" value="PsdUridine_synth_RluA-like_CS"/>
</dbReference>
<dbReference type="KEGG" id="phet:94293237"/>
<evidence type="ECO:0000313" key="3">
    <source>
        <dbReference type="EMBL" id="KAG5511623.1"/>
    </source>
</evidence>
<feature type="region of interest" description="Disordered" evidence="1">
    <location>
        <begin position="983"/>
        <end position="1003"/>
    </location>
</feature>
<evidence type="ECO:0000256" key="1">
    <source>
        <dbReference type="SAM" id="MobiDB-lite"/>
    </source>
</evidence>
<dbReference type="GO" id="GO:0000455">
    <property type="term" value="P:enzyme-directed rRNA pseudouridine synthesis"/>
    <property type="evidence" value="ECO:0007669"/>
    <property type="project" value="TreeGrafter"/>
</dbReference>
<dbReference type="GO" id="GO:0009982">
    <property type="term" value="F:pseudouridine synthase activity"/>
    <property type="evidence" value="ECO:0007669"/>
    <property type="project" value="InterPro"/>
</dbReference>
<evidence type="ECO:0000259" key="2">
    <source>
        <dbReference type="Pfam" id="PF00849"/>
    </source>
</evidence>
<feature type="domain" description="Pseudouridine synthase RsuA/RluA-like" evidence="2">
    <location>
        <begin position="945"/>
        <end position="1207"/>
    </location>
</feature>
<feature type="region of interest" description="Disordered" evidence="1">
    <location>
        <begin position="851"/>
        <end position="871"/>
    </location>
</feature>
<proteinExistence type="predicted"/>
<feature type="region of interest" description="Disordered" evidence="1">
    <location>
        <begin position="235"/>
        <end position="257"/>
    </location>
</feature>
<dbReference type="InterPro" id="IPR020103">
    <property type="entry name" value="PsdUridine_synth_cat_dom_sf"/>
</dbReference>